<keyword evidence="2" id="KW-0963">Cytoplasm</keyword>
<evidence type="ECO:0000256" key="2">
    <source>
        <dbReference type="HAMAP-Rule" id="MF_00003"/>
    </source>
</evidence>
<comment type="subunit">
    <text evidence="2">Monomer. Binds 30S ribosomal subunits, but not 50S ribosomal subunits or 70S ribosomes.</text>
</comment>
<evidence type="ECO:0000313" key="4">
    <source>
        <dbReference type="Proteomes" id="UP000031121"/>
    </source>
</evidence>
<dbReference type="GO" id="GO:0005829">
    <property type="term" value="C:cytosol"/>
    <property type="evidence" value="ECO:0007669"/>
    <property type="project" value="TreeGrafter"/>
</dbReference>
<dbReference type="STRING" id="1531429.JI75_03805"/>
<dbReference type="HOGENOM" id="CLU_089475_0_2_11"/>
<comment type="subcellular location">
    <subcellularLocation>
        <location evidence="2">Cytoplasm</location>
    </subcellularLocation>
</comment>
<dbReference type="OrthoDB" id="307788at2"/>
<sequence length="121" mass="13785">MKQGSSSRRVNEQARQVIAEILMFEVADPRLALVTITDCEVSFDRSVCNVYYSADKGRYDEVAKALKAASGRIRTQMGKKLTWRVAPELRFFVDKSVDQAERIAIALKNERDRRASDARED</sequence>
<protein>
    <recommendedName>
        <fullName evidence="2">Ribosome-binding factor A</fullName>
    </recommendedName>
</protein>
<dbReference type="AlphaFoldDB" id="A0A0A8B3H6"/>
<dbReference type="InterPro" id="IPR020053">
    <property type="entry name" value="Ribosome-bd_factorA_CS"/>
</dbReference>
<accession>A0A0A8B3H6</accession>
<dbReference type="Gene3D" id="3.30.300.20">
    <property type="match status" value="1"/>
</dbReference>
<evidence type="ECO:0000313" key="3">
    <source>
        <dbReference type="EMBL" id="AJC11919.1"/>
    </source>
</evidence>
<dbReference type="PANTHER" id="PTHR33515">
    <property type="entry name" value="RIBOSOME-BINDING FACTOR A, CHLOROPLASTIC-RELATED"/>
    <property type="match status" value="1"/>
</dbReference>
<name>A0A0A8B3H6_9ACTN</name>
<gene>
    <name evidence="2" type="primary">rbfA</name>
    <name evidence="3" type="ORF">JI75_03805</name>
</gene>
<dbReference type="PROSITE" id="PS01319">
    <property type="entry name" value="RBFA"/>
    <property type="match status" value="1"/>
</dbReference>
<dbReference type="KEGG" id="cbac:JI75_03805"/>
<comment type="similarity">
    <text evidence="2">Belongs to the RbfA family.</text>
</comment>
<dbReference type="PANTHER" id="PTHR33515:SF1">
    <property type="entry name" value="RIBOSOME-BINDING FACTOR A, CHLOROPLASTIC-RELATED"/>
    <property type="match status" value="1"/>
</dbReference>
<reference evidence="3 4" key="2">
    <citation type="journal article" date="2015" name="Genome Announc.">
        <title>Complete Genome Sequence of Coriobacteriaceae Strain 68-1-3, a Novel Mucus-Degrading Isolate from the Swine Intestinal Tract.</title>
        <authorList>
            <person name="Looft T."/>
            <person name="Bayles D.O."/>
            <person name="Alt D.P."/>
            <person name="Stanton T.B."/>
        </authorList>
    </citation>
    <scope>NUCLEOTIDE SEQUENCE [LARGE SCALE GENOMIC DNA]</scope>
    <source>
        <strain evidence="3 4">68-1-3</strain>
    </source>
</reference>
<dbReference type="EMBL" id="CP009302">
    <property type="protein sequence ID" value="AJC11919.1"/>
    <property type="molecule type" value="Genomic_DNA"/>
</dbReference>
<dbReference type="RefSeq" id="WP_039688844.1">
    <property type="nucleotide sequence ID" value="NZ_CP009302.1"/>
</dbReference>
<reference evidence="4" key="1">
    <citation type="submission" date="2014-08" db="EMBL/GenBank/DDBJ databases">
        <title>Coriobacteriaceae sp. complete genome.</title>
        <authorList>
            <person name="Looft T."/>
            <person name="Bayles D.O."/>
            <person name="Stanton T.B."/>
        </authorList>
    </citation>
    <scope>NUCLEOTIDE SEQUENCE [LARGE SCALE GENOMIC DNA]</scope>
    <source>
        <strain evidence="4">68-1-3</strain>
    </source>
</reference>
<dbReference type="SUPFAM" id="SSF89919">
    <property type="entry name" value="Ribosome-binding factor A, RbfA"/>
    <property type="match status" value="1"/>
</dbReference>
<dbReference type="GO" id="GO:0030490">
    <property type="term" value="P:maturation of SSU-rRNA"/>
    <property type="evidence" value="ECO:0007669"/>
    <property type="project" value="UniProtKB-UniRule"/>
</dbReference>
<proteinExistence type="inferred from homology"/>
<dbReference type="GO" id="GO:0043024">
    <property type="term" value="F:ribosomal small subunit binding"/>
    <property type="evidence" value="ECO:0007669"/>
    <property type="project" value="TreeGrafter"/>
</dbReference>
<dbReference type="NCBIfam" id="TIGR00082">
    <property type="entry name" value="rbfA"/>
    <property type="match status" value="1"/>
</dbReference>
<comment type="function">
    <text evidence="2">One of several proteins that assist in the late maturation steps of the functional core of the 30S ribosomal subunit. Associates with free 30S ribosomal subunits (but not with 30S subunits that are part of 70S ribosomes or polysomes). Required for efficient processing of 16S rRNA. May interact with the 5'-terminal helix region of 16S rRNA.</text>
</comment>
<evidence type="ECO:0000256" key="1">
    <source>
        <dbReference type="ARBA" id="ARBA00022517"/>
    </source>
</evidence>
<dbReference type="Proteomes" id="UP000031121">
    <property type="component" value="Chromosome"/>
</dbReference>
<keyword evidence="4" id="KW-1185">Reference proteome</keyword>
<dbReference type="InterPro" id="IPR000238">
    <property type="entry name" value="RbfA"/>
</dbReference>
<keyword evidence="1 2" id="KW-0690">Ribosome biogenesis</keyword>
<dbReference type="Pfam" id="PF02033">
    <property type="entry name" value="RBFA"/>
    <property type="match status" value="1"/>
</dbReference>
<organism evidence="3 4">
    <name type="scientific">Berryella intestinalis</name>
    <dbReference type="NCBI Taxonomy" id="1531429"/>
    <lineage>
        <taxon>Bacteria</taxon>
        <taxon>Bacillati</taxon>
        <taxon>Actinomycetota</taxon>
        <taxon>Coriobacteriia</taxon>
        <taxon>Eggerthellales</taxon>
        <taxon>Eggerthellaceae</taxon>
        <taxon>Berryella</taxon>
    </lineage>
</organism>
<dbReference type="HAMAP" id="MF_00003">
    <property type="entry name" value="RbfA"/>
    <property type="match status" value="1"/>
</dbReference>
<dbReference type="InterPro" id="IPR015946">
    <property type="entry name" value="KH_dom-like_a/b"/>
</dbReference>
<dbReference type="InterPro" id="IPR023799">
    <property type="entry name" value="RbfA_dom_sf"/>
</dbReference>